<dbReference type="Gene3D" id="3.20.20.100">
    <property type="entry name" value="NADP-dependent oxidoreductase domain"/>
    <property type="match status" value="1"/>
</dbReference>
<name>A0AB37UC50_9CYAN</name>
<accession>A0AB37UC50</accession>
<dbReference type="SUPFAM" id="SSF51430">
    <property type="entry name" value="NAD(P)-linked oxidoreductase"/>
    <property type="match status" value="1"/>
</dbReference>
<proteinExistence type="predicted"/>
<dbReference type="PANTHER" id="PTHR43364">
    <property type="entry name" value="NADH-SPECIFIC METHYLGLYOXAL REDUCTASE-RELATED"/>
    <property type="match status" value="1"/>
</dbReference>
<evidence type="ECO:0000256" key="1">
    <source>
        <dbReference type="ARBA" id="ARBA00023002"/>
    </source>
</evidence>
<reference evidence="3 4" key="1">
    <citation type="journal article" date="2019" name="Genome Biol. Evol.">
        <title>Day and night: Metabolic profiles and evolutionary relationships of six axenic non-marine cyanobacteria.</title>
        <authorList>
            <person name="Will S.E."/>
            <person name="Henke P."/>
            <person name="Boedeker C."/>
            <person name="Huang S."/>
            <person name="Brinkmann H."/>
            <person name="Rohde M."/>
            <person name="Jarek M."/>
            <person name="Friedl T."/>
            <person name="Seufert S."/>
            <person name="Schumacher M."/>
            <person name="Overmann J."/>
            <person name="Neumann-Schaal M."/>
            <person name="Petersen J."/>
        </authorList>
    </citation>
    <scope>NUCLEOTIDE SEQUENCE [LARGE SCALE GENOMIC DNA]</scope>
    <source>
        <strain evidence="3 4">SAG 39.79</strain>
    </source>
</reference>
<evidence type="ECO:0000313" key="3">
    <source>
        <dbReference type="EMBL" id="RUT04151.1"/>
    </source>
</evidence>
<dbReference type="Pfam" id="PF00248">
    <property type="entry name" value="Aldo_ket_red"/>
    <property type="match status" value="1"/>
</dbReference>
<feature type="domain" description="NADP-dependent oxidoreductase" evidence="2">
    <location>
        <begin position="1"/>
        <end position="70"/>
    </location>
</feature>
<comment type="caution">
    <text evidence="3">The sequence shown here is derived from an EMBL/GenBank/DDBJ whole genome shotgun (WGS) entry which is preliminary data.</text>
</comment>
<protein>
    <recommendedName>
        <fullName evidence="2">NADP-dependent oxidoreductase domain-containing protein</fullName>
    </recommendedName>
</protein>
<dbReference type="GO" id="GO:0005829">
    <property type="term" value="C:cytosol"/>
    <property type="evidence" value="ECO:0007669"/>
    <property type="project" value="TreeGrafter"/>
</dbReference>
<dbReference type="AlphaFoldDB" id="A0AB37UC50"/>
<keyword evidence="4" id="KW-1185">Reference proteome</keyword>
<sequence>MRAFDDIVRAGKLLYKGISDTPTWIVSQANTIAALRGWTPFIGLQVEYSLRERTPERDLLPMARAFNIGIDSGYV</sequence>
<dbReference type="GO" id="GO:0016491">
    <property type="term" value="F:oxidoreductase activity"/>
    <property type="evidence" value="ECO:0007669"/>
    <property type="project" value="UniProtKB-KW"/>
</dbReference>
<dbReference type="InterPro" id="IPR036812">
    <property type="entry name" value="NAD(P)_OxRdtase_dom_sf"/>
</dbReference>
<dbReference type="InterPro" id="IPR023210">
    <property type="entry name" value="NADP_OxRdtase_dom"/>
</dbReference>
<dbReference type="PANTHER" id="PTHR43364:SF4">
    <property type="entry name" value="NAD(P)-LINKED OXIDOREDUCTASE SUPERFAMILY PROTEIN"/>
    <property type="match status" value="1"/>
</dbReference>
<evidence type="ECO:0000259" key="2">
    <source>
        <dbReference type="Pfam" id="PF00248"/>
    </source>
</evidence>
<organism evidence="3 4">
    <name type="scientific">Chroococcidiopsis cubana SAG 39.79</name>
    <dbReference type="NCBI Taxonomy" id="388085"/>
    <lineage>
        <taxon>Bacteria</taxon>
        <taxon>Bacillati</taxon>
        <taxon>Cyanobacteriota</taxon>
        <taxon>Cyanophyceae</taxon>
        <taxon>Chroococcidiopsidales</taxon>
        <taxon>Chroococcidiopsidaceae</taxon>
        <taxon>Chroococcidiopsis</taxon>
    </lineage>
</organism>
<keyword evidence="1" id="KW-0560">Oxidoreductase</keyword>
<dbReference type="Proteomes" id="UP000282574">
    <property type="component" value="Unassembled WGS sequence"/>
</dbReference>
<gene>
    <name evidence="3" type="ORF">DSM107010_58710</name>
</gene>
<dbReference type="EMBL" id="RSCK01000090">
    <property type="protein sequence ID" value="RUT04151.1"/>
    <property type="molecule type" value="Genomic_DNA"/>
</dbReference>
<evidence type="ECO:0000313" key="4">
    <source>
        <dbReference type="Proteomes" id="UP000282574"/>
    </source>
</evidence>
<dbReference type="InterPro" id="IPR050523">
    <property type="entry name" value="AKR_Detox_Biosynth"/>
</dbReference>